<evidence type="ECO:0000256" key="2">
    <source>
        <dbReference type="ARBA" id="ARBA00025143"/>
    </source>
</evidence>
<reference evidence="5" key="2">
    <citation type="submission" date="2019-07" db="EMBL/GenBank/DDBJ databases">
        <authorList>
            <person name="Papic B."/>
        </authorList>
    </citation>
    <scope>NUCLEOTIDE SEQUENCE [LARGE SCALE GENOMIC DNA]</scope>
    <source>
        <strain evidence="5">L8b</strain>
    </source>
</reference>
<keyword evidence="6" id="KW-1185">Reference proteome</keyword>
<keyword evidence="5" id="KW-0969">Cilium</keyword>
<feature type="domain" description="Flagellin N-terminal" evidence="4">
    <location>
        <begin position="9"/>
        <end position="138"/>
    </location>
</feature>
<comment type="caution">
    <text evidence="5">The sequence shown here is derived from an EMBL/GenBank/DDBJ whole genome shotgun (WGS) entry which is preliminary data.</text>
</comment>
<organism evidence="5 6">
    <name type="scientific">Helicobacter mehlei</name>
    <dbReference type="NCBI Taxonomy" id="2316080"/>
    <lineage>
        <taxon>Bacteria</taxon>
        <taxon>Pseudomonadati</taxon>
        <taxon>Campylobacterota</taxon>
        <taxon>Epsilonproteobacteria</taxon>
        <taxon>Campylobacterales</taxon>
        <taxon>Helicobacteraceae</taxon>
        <taxon>Helicobacter</taxon>
    </lineage>
</organism>
<reference evidence="5" key="1">
    <citation type="submission" date="2019-07" db="EMBL/GenBank/DDBJ databases">
        <title>Helicobacter labacensis sp. nov., Helicobacter mehlei sp. nov. and Helicobacter vulpis sp. nov., isolated from gastric mucosa of red fox (Vulpis vulpis).</title>
        <authorList>
            <person name="Kusar D."/>
            <person name="Gruntar I."/>
            <person name="Pate M."/>
            <person name="Zajc U."/>
            <person name="Ocepek M."/>
        </authorList>
    </citation>
    <scope>NUCLEOTIDE SEQUENCE [LARGE SCALE GENOMIC DNA]</scope>
    <source>
        <strain evidence="5">L8b</strain>
    </source>
</reference>
<dbReference type="InterPro" id="IPR001492">
    <property type="entry name" value="Flagellin"/>
</dbReference>
<dbReference type="InterPro" id="IPR001029">
    <property type="entry name" value="Flagellin_N"/>
</dbReference>
<dbReference type="RefSeq" id="WP_120947475.1">
    <property type="nucleotide sequence ID" value="NZ_QXQP01000002.1"/>
</dbReference>
<accession>A0A553UQV5</accession>
<protein>
    <submittedName>
        <fullName evidence="5">Flagellar hook-associated protein FlgL</fullName>
    </submittedName>
</protein>
<comment type="function">
    <text evidence="2">Flagellin is the subunit protein which polymerizes to form the filaments of bacterial flagella. Important for motility and virulence.</text>
</comment>
<name>A0A553UQV5_9HELI</name>
<keyword evidence="5" id="KW-0282">Flagellum</keyword>
<evidence type="ECO:0000313" key="6">
    <source>
        <dbReference type="Proteomes" id="UP000319322"/>
    </source>
</evidence>
<dbReference type="SUPFAM" id="SSF64518">
    <property type="entry name" value="Phase 1 flagellin"/>
    <property type="match status" value="1"/>
</dbReference>
<dbReference type="PANTHER" id="PTHR42792">
    <property type="entry name" value="FLAGELLIN"/>
    <property type="match status" value="1"/>
</dbReference>
<evidence type="ECO:0000256" key="3">
    <source>
        <dbReference type="ARBA" id="ARBA00025928"/>
    </source>
</evidence>
<proteinExistence type="predicted"/>
<evidence type="ECO:0000256" key="1">
    <source>
        <dbReference type="ARBA" id="ARBA00023026"/>
    </source>
</evidence>
<dbReference type="NCBIfam" id="NF006265">
    <property type="entry name" value="PRK08412.1"/>
    <property type="match status" value="1"/>
</dbReference>
<comment type="subunit">
    <text evidence="3">Heteromer of FlaA and FlaB. FlaB is located proximal to the hook while the remainder of the filament is composed of the predominant FlaA.</text>
</comment>
<keyword evidence="1" id="KW-0843">Virulence</keyword>
<gene>
    <name evidence="5" type="primary">flgL</name>
    <name evidence="5" type="ORF">FNE76_05470</name>
</gene>
<sequence>MRISDGGKYNQIHYYQNALQNKLNTANNKIASGLKIQYGYQDSNIDNQNLKYGFEENTLDQGLDVAQSAHTATLNTDKALGELSSTMEQFKTKLIQAASDVHSTTSRQAIALDLAHLKDHMINIANTSIGGEYLFGGSKVDRPPFDRVGNYYGNNEDLNALVGSNNLVPYNVTGHNLFLGKDLDKQKSITTNIKMLNQSKLHPDVMDALNNTANPQEVFITPEDTLRDLIGDDDNNPQNDAKEYFYLQGIRPDGSAFKAKFALDKAYSKLESATKVSDLLRQIGREYGNTSTNKVVDVTLNAWGEIEIRDLSAGNAVLDFHMISSDKDMDNLDALRSSNARVTTYVKSPFLTARSLSQVQGVNNLYDKRVLDVPSAFIAQDNTPATRNTKLSAILGEGATYLQIEGTAPNNSNGSINNAPIPPFHLDAKNATMQDLMDAIKAHFGGNLDVELSSDGHLRLIDRNVKNKDHDSPNPPFDGPHGLSLTLKTLDSKGAEIQALPTDYASEYQKTYFANHGSLLVGNVSQVVPKSMDYASGATTLAAVMGANIGEQTYVLKLKDHNGVPLEAKLHLSNKGAFLQLPNKEGGMPYEIPLYNRNQETPTLTKPNDFTYRQLMDAISIAMNYSNQDKKEYAQAQTGVPSKESQAAFLSILKQSNDRVSVSLNENGQIAIQDNTRSNTLMQFMLYDEKANDFSEPSLKRDVPSLRLNANNALTIDQPHINFFKQLDGVIESVQKGIYRPDALPGAYSPELRNLGIQNNIALVDHLSDHVEKVIAANGAHSRSFANIMRRNEVLKSQVQAIRGDTTGTDVAETYNKFAQLRNNYDAALASSSKINQMSLTHYL</sequence>
<dbReference type="Pfam" id="PF00669">
    <property type="entry name" value="Flagellin_N"/>
    <property type="match status" value="1"/>
</dbReference>
<evidence type="ECO:0000259" key="4">
    <source>
        <dbReference type="Pfam" id="PF00669"/>
    </source>
</evidence>
<dbReference type="Gene3D" id="1.20.1330.10">
    <property type="entry name" value="f41 fragment of flagellin, N-terminal domain"/>
    <property type="match status" value="2"/>
</dbReference>
<dbReference type="Proteomes" id="UP000319322">
    <property type="component" value="Unassembled WGS sequence"/>
</dbReference>
<dbReference type="OrthoDB" id="9758307at2"/>
<dbReference type="GO" id="GO:0009288">
    <property type="term" value="C:bacterial-type flagellum"/>
    <property type="evidence" value="ECO:0007669"/>
    <property type="project" value="InterPro"/>
</dbReference>
<dbReference type="AlphaFoldDB" id="A0A553UQV5"/>
<dbReference type="GO" id="GO:0005198">
    <property type="term" value="F:structural molecule activity"/>
    <property type="evidence" value="ECO:0007669"/>
    <property type="project" value="InterPro"/>
</dbReference>
<evidence type="ECO:0000313" key="5">
    <source>
        <dbReference type="EMBL" id="TSA82609.1"/>
    </source>
</evidence>
<dbReference type="EMBL" id="VKGC01000013">
    <property type="protein sequence ID" value="TSA82609.1"/>
    <property type="molecule type" value="Genomic_DNA"/>
</dbReference>
<keyword evidence="5" id="KW-0966">Cell projection</keyword>
<dbReference type="PANTHER" id="PTHR42792:SF1">
    <property type="entry name" value="FLAGELLAR HOOK-ASSOCIATED PROTEIN 3"/>
    <property type="match status" value="1"/>
</dbReference>